<protein>
    <recommendedName>
        <fullName evidence="2">Septum formation-related domain-containing protein</fullName>
    </recommendedName>
</protein>
<keyword evidence="1" id="KW-0732">Signal</keyword>
<comment type="caution">
    <text evidence="3">The sequence shown here is derived from an EMBL/GenBank/DDBJ whole genome shotgun (WGS) entry which is preliminary data.</text>
</comment>
<dbReference type="RefSeq" id="WP_052009434.1">
    <property type="nucleotide sequence ID" value="NZ_JFYO01000005.1"/>
</dbReference>
<evidence type="ECO:0000256" key="1">
    <source>
        <dbReference type="SAM" id="SignalP"/>
    </source>
</evidence>
<dbReference type="PROSITE" id="PS51257">
    <property type="entry name" value="PROKAR_LIPOPROTEIN"/>
    <property type="match status" value="1"/>
</dbReference>
<reference evidence="3 4" key="1">
    <citation type="submission" date="2014-03" db="EMBL/GenBank/DDBJ databases">
        <title>Draft Genome Sequences of 13 Willow Endophytes.</title>
        <authorList>
            <person name="Gan H.Y."/>
            <person name="Gan H.M."/>
            <person name="Savka M.A."/>
            <person name="Hudson A.O."/>
        </authorList>
    </citation>
    <scope>NUCLEOTIDE SEQUENCE [LARGE SCALE GENOMIC DNA]</scope>
    <source>
        <strain evidence="3 4">RIT293</strain>
    </source>
</reference>
<gene>
    <name evidence="3" type="ORF">BW34_01585</name>
</gene>
<feature type="signal peptide" evidence="1">
    <location>
        <begin position="1"/>
        <end position="26"/>
    </location>
</feature>
<dbReference type="Proteomes" id="UP000024001">
    <property type="component" value="Unassembled WGS sequence"/>
</dbReference>
<name>A0A031FTS4_9MICO</name>
<feature type="chain" id="PRO_5038608512" description="Septum formation-related domain-containing protein" evidence="1">
    <location>
        <begin position="27"/>
        <end position="201"/>
    </location>
</feature>
<accession>A0A031FTS4</accession>
<dbReference type="AlphaFoldDB" id="A0A031FTS4"/>
<feature type="domain" description="Septum formation-related" evidence="2">
    <location>
        <begin position="96"/>
        <end position="183"/>
    </location>
</feature>
<dbReference type="OrthoDB" id="3628931at2"/>
<dbReference type="InterPro" id="IPR026004">
    <property type="entry name" value="Septum_form"/>
</dbReference>
<sequence length="201" mass="21435">MSSAHSRRCAVVAAVVVAASMTPLLSGCTQVVAVVAGTILEVRGGPSRPQPSPGAEAEADDVDNDIAFEYLRIGDCFDDPNEYDGDEGEGAWTMLLIPCEEPHWYELYAKGDLGRSHFPEAMSPTAEFPGDEAVSDAAEEICYDAFADYVGGSYEDSTLEYWYYLPTAESWAHGDRMARCVIGLEEGTIAGSAAGSGRSVS</sequence>
<dbReference type="PATRIC" id="fig|273677.3.peg.1567"/>
<dbReference type="eggNOG" id="ENOG5033A46">
    <property type="taxonomic scope" value="Bacteria"/>
</dbReference>
<proteinExistence type="predicted"/>
<organism evidence="3 4">
    <name type="scientific">Microbacterium oleivorans</name>
    <dbReference type="NCBI Taxonomy" id="273677"/>
    <lineage>
        <taxon>Bacteria</taxon>
        <taxon>Bacillati</taxon>
        <taxon>Actinomycetota</taxon>
        <taxon>Actinomycetes</taxon>
        <taxon>Micrococcales</taxon>
        <taxon>Microbacteriaceae</taxon>
        <taxon>Microbacterium</taxon>
    </lineage>
</organism>
<evidence type="ECO:0000259" key="2">
    <source>
        <dbReference type="Pfam" id="PF13845"/>
    </source>
</evidence>
<dbReference type="Pfam" id="PF13845">
    <property type="entry name" value="Septum_form"/>
    <property type="match status" value="1"/>
</dbReference>
<keyword evidence="4" id="KW-1185">Reference proteome</keyword>
<dbReference type="EMBL" id="JFYO01000005">
    <property type="protein sequence ID" value="EZP27596.1"/>
    <property type="molecule type" value="Genomic_DNA"/>
</dbReference>
<evidence type="ECO:0000313" key="4">
    <source>
        <dbReference type="Proteomes" id="UP000024001"/>
    </source>
</evidence>
<evidence type="ECO:0000313" key="3">
    <source>
        <dbReference type="EMBL" id="EZP27596.1"/>
    </source>
</evidence>